<feature type="domain" description="DUF4166" evidence="1">
    <location>
        <begin position="16"/>
        <end position="202"/>
    </location>
</feature>
<dbReference type="Proteomes" id="UP000587527">
    <property type="component" value="Unassembled WGS sequence"/>
</dbReference>
<protein>
    <recommendedName>
        <fullName evidence="1">DUF4166 domain-containing protein</fullName>
    </recommendedName>
</protein>
<reference evidence="2 3" key="1">
    <citation type="submission" date="2020-08" db="EMBL/GenBank/DDBJ databases">
        <title>Sequencing the genomes of 1000 actinobacteria strains.</title>
        <authorList>
            <person name="Klenk H.-P."/>
        </authorList>
    </citation>
    <scope>NUCLEOTIDE SEQUENCE [LARGE SCALE GENOMIC DNA]</scope>
    <source>
        <strain evidence="2 3">DSM 45362</strain>
    </source>
</reference>
<sequence>MTSIFERALGPDFARLHPLLRRRFGFNSADGIACIGTGTMDRIWRGKAYTVPILHAGTARHILFPEQGDDVPFRIENYAYRDGFGRETVTFVRSFAFQSGITRRFDATMIYSAARGKVVDFIGTHQHVAVDLDLRVDDHGGLHITTGSQRICGALLGFPLPQAFSGSADVHEWWDERAERLRIEVTVANRRFGPIFGYRGSFLPEFVSTTDVPDRVRPLRETARE</sequence>
<organism evidence="2 3">
    <name type="scientific">Allocatelliglobosispora scoriae</name>
    <dbReference type="NCBI Taxonomy" id="643052"/>
    <lineage>
        <taxon>Bacteria</taxon>
        <taxon>Bacillati</taxon>
        <taxon>Actinomycetota</taxon>
        <taxon>Actinomycetes</taxon>
        <taxon>Micromonosporales</taxon>
        <taxon>Micromonosporaceae</taxon>
        <taxon>Allocatelliglobosispora</taxon>
    </lineage>
</organism>
<dbReference type="EMBL" id="JACHMN010000002">
    <property type="protein sequence ID" value="MBB5870137.1"/>
    <property type="molecule type" value="Genomic_DNA"/>
</dbReference>
<dbReference type="Pfam" id="PF13761">
    <property type="entry name" value="DUF4166"/>
    <property type="match status" value="1"/>
</dbReference>
<keyword evidence="3" id="KW-1185">Reference proteome</keyword>
<dbReference type="AlphaFoldDB" id="A0A841BM29"/>
<evidence type="ECO:0000313" key="3">
    <source>
        <dbReference type="Proteomes" id="UP000587527"/>
    </source>
</evidence>
<gene>
    <name evidence="2" type="ORF">F4553_003516</name>
</gene>
<name>A0A841BM29_9ACTN</name>
<evidence type="ECO:0000259" key="1">
    <source>
        <dbReference type="Pfam" id="PF13761"/>
    </source>
</evidence>
<dbReference type="InterPro" id="IPR025311">
    <property type="entry name" value="DUF4166"/>
</dbReference>
<proteinExistence type="predicted"/>
<dbReference type="RefSeq" id="WP_184837301.1">
    <property type="nucleotide sequence ID" value="NZ_JACHMN010000002.1"/>
</dbReference>
<comment type="caution">
    <text evidence="2">The sequence shown here is derived from an EMBL/GenBank/DDBJ whole genome shotgun (WGS) entry which is preliminary data.</text>
</comment>
<accession>A0A841BM29</accession>
<evidence type="ECO:0000313" key="2">
    <source>
        <dbReference type="EMBL" id="MBB5870137.1"/>
    </source>
</evidence>